<dbReference type="GO" id="GO:0008270">
    <property type="term" value="F:zinc ion binding"/>
    <property type="evidence" value="ECO:0007669"/>
    <property type="project" value="UniProtKB-KW"/>
</dbReference>
<reference evidence="5 6" key="1">
    <citation type="submission" date="2015-04" db="EMBL/GenBank/DDBJ databases">
        <title>Draft Genome Sequence of the Novel Agar-Digesting Marine Bacterium Q1.</title>
        <authorList>
            <person name="Li Y."/>
            <person name="Li D."/>
            <person name="Chen G."/>
            <person name="Du Z."/>
        </authorList>
    </citation>
    <scope>NUCLEOTIDE SEQUENCE [LARGE SCALE GENOMIC DNA]</scope>
    <source>
        <strain evidence="5 6">Q1</strain>
    </source>
</reference>
<dbReference type="STRING" id="1513271.XM47_05570"/>
<evidence type="ECO:0000256" key="2">
    <source>
        <dbReference type="ARBA" id="ARBA00022771"/>
    </source>
</evidence>
<evidence type="ECO:0000256" key="3">
    <source>
        <dbReference type="ARBA" id="ARBA00022833"/>
    </source>
</evidence>
<accession>A0A0J8GT10</accession>
<dbReference type="OrthoDB" id="9814654at2"/>
<evidence type="ECO:0000313" key="6">
    <source>
        <dbReference type="Proteomes" id="UP000037600"/>
    </source>
</evidence>
<dbReference type="EMBL" id="LAZL01000007">
    <property type="protein sequence ID" value="KMT65930.1"/>
    <property type="molecule type" value="Genomic_DNA"/>
</dbReference>
<keyword evidence="3" id="KW-0862">Zinc</keyword>
<dbReference type="AlphaFoldDB" id="A0A0J8GT10"/>
<evidence type="ECO:0000259" key="4">
    <source>
        <dbReference type="PROSITE" id="PS01358"/>
    </source>
</evidence>
<dbReference type="InterPro" id="IPR001876">
    <property type="entry name" value="Znf_RanBP2"/>
</dbReference>
<feature type="domain" description="RanBP2-type" evidence="4">
    <location>
        <begin position="81"/>
        <end position="100"/>
    </location>
</feature>
<name>A0A0J8GT10_9ALTE</name>
<keyword evidence="6" id="KW-1185">Reference proteome</keyword>
<keyword evidence="2" id="KW-0863">Zinc-finger</keyword>
<sequence length="107" mass="12130">MQELDEWPCVYTDYNSITIHCIKGLLTQQGIETKLIGEALSGASGEIPITETEIKLLVFHTKFTQAKDLVHKFETNAESSWFCRQCDEENSGTFEICWQCGHDPATE</sequence>
<dbReference type="PROSITE" id="PS01358">
    <property type="entry name" value="ZF_RANBP2_1"/>
    <property type="match status" value="1"/>
</dbReference>
<dbReference type="RefSeq" id="WP_048690609.1">
    <property type="nucleotide sequence ID" value="NZ_KQ130485.1"/>
</dbReference>
<dbReference type="Proteomes" id="UP000037600">
    <property type="component" value="Unassembled WGS sequence"/>
</dbReference>
<protein>
    <recommendedName>
        <fullName evidence="4">RanBP2-type domain-containing protein</fullName>
    </recommendedName>
</protein>
<gene>
    <name evidence="5" type="ORF">XM47_05570</name>
</gene>
<dbReference type="Pfam" id="PF09413">
    <property type="entry name" value="DUF2007"/>
    <property type="match status" value="1"/>
</dbReference>
<organism evidence="5 6">
    <name type="scientific">Catenovulum maritimum</name>
    <dbReference type="NCBI Taxonomy" id="1513271"/>
    <lineage>
        <taxon>Bacteria</taxon>
        <taxon>Pseudomonadati</taxon>
        <taxon>Pseudomonadota</taxon>
        <taxon>Gammaproteobacteria</taxon>
        <taxon>Alteromonadales</taxon>
        <taxon>Alteromonadaceae</taxon>
        <taxon>Catenovulum</taxon>
    </lineage>
</organism>
<evidence type="ECO:0000313" key="5">
    <source>
        <dbReference type="EMBL" id="KMT65930.1"/>
    </source>
</evidence>
<comment type="caution">
    <text evidence="5">The sequence shown here is derived from an EMBL/GenBank/DDBJ whole genome shotgun (WGS) entry which is preliminary data.</text>
</comment>
<dbReference type="InterPro" id="IPR018551">
    <property type="entry name" value="DUF2007"/>
</dbReference>
<evidence type="ECO:0000256" key="1">
    <source>
        <dbReference type="ARBA" id="ARBA00022723"/>
    </source>
</evidence>
<keyword evidence="1" id="KW-0479">Metal-binding</keyword>
<proteinExistence type="predicted"/>